<dbReference type="AlphaFoldDB" id="A0ABC8J9N2"/>
<dbReference type="InterPro" id="IPR002589">
    <property type="entry name" value="Macro_dom"/>
</dbReference>
<protein>
    <recommendedName>
        <fullName evidence="1">Macro domain-containing protein</fullName>
    </recommendedName>
</protein>
<dbReference type="Gene3D" id="3.40.220.10">
    <property type="entry name" value="Leucine Aminopeptidase, subunit E, domain 1"/>
    <property type="match status" value="1"/>
</dbReference>
<proteinExistence type="predicted"/>
<gene>
    <name evidence="2" type="ORF">ERUC_LOCUS6732</name>
</gene>
<accession>A0ABC8J9N2</accession>
<organism evidence="2 3">
    <name type="scientific">Eruca vesicaria subsp. sativa</name>
    <name type="common">Garden rocket</name>
    <name type="synonym">Eruca sativa</name>
    <dbReference type="NCBI Taxonomy" id="29727"/>
    <lineage>
        <taxon>Eukaryota</taxon>
        <taxon>Viridiplantae</taxon>
        <taxon>Streptophyta</taxon>
        <taxon>Embryophyta</taxon>
        <taxon>Tracheophyta</taxon>
        <taxon>Spermatophyta</taxon>
        <taxon>Magnoliopsida</taxon>
        <taxon>eudicotyledons</taxon>
        <taxon>Gunneridae</taxon>
        <taxon>Pentapetalae</taxon>
        <taxon>rosids</taxon>
        <taxon>malvids</taxon>
        <taxon>Brassicales</taxon>
        <taxon>Brassicaceae</taxon>
        <taxon>Brassiceae</taxon>
        <taxon>Eruca</taxon>
    </lineage>
</organism>
<dbReference type="PANTHER" id="PTHR11106:SF27">
    <property type="entry name" value="MACRO DOMAIN-CONTAINING PROTEIN"/>
    <property type="match status" value="1"/>
</dbReference>
<reference evidence="2 3" key="1">
    <citation type="submission" date="2022-03" db="EMBL/GenBank/DDBJ databases">
        <authorList>
            <person name="Macdonald S."/>
            <person name="Ahmed S."/>
            <person name="Newling K."/>
        </authorList>
    </citation>
    <scope>NUCLEOTIDE SEQUENCE [LARGE SCALE GENOMIC DNA]</scope>
</reference>
<keyword evidence="3" id="KW-1185">Reference proteome</keyword>
<evidence type="ECO:0000259" key="1">
    <source>
        <dbReference type="PROSITE" id="PS51154"/>
    </source>
</evidence>
<evidence type="ECO:0000313" key="2">
    <source>
        <dbReference type="EMBL" id="CAH8313308.1"/>
    </source>
</evidence>
<dbReference type="SMART" id="SM00506">
    <property type="entry name" value="A1pp"/>
    <property type="match status" value="1"/>
</dbReference>
<feature type="domain" description="Macro" evidence="1">
    <location>
        <begin position="18"/>
        <end position="197"/>
    </location>
</feature>
<dbReference type="PANTHER" id="PTHR11106">
    <property type="entry name" value="GANGLIOSIDE INDUCED DIFFERENTIATION ASSOCIATED PROTEIN 2-RELATED"/>
    <property type="match status" value="1"/>
</dbReference>
<dbReference type="PROSITE" id="PS51154">
    <property type="entry name" value="MACRO"/>
    <property type="match status" value="1"/>
</dbReference>
<sequence length="197" mass="21264">MKSITDFTSRVFTISSMASGAVFNLSDSSLLKIHKGDITEWYVDARTDAIVNSADNRMIGGGGGVDGAIHRVAGRHLRTMCCGVPQVSPGVRCPTGEARITVGFNLYASHVIHTVGPVYESDVNLKNRSPVLTSKQNSLIVAKENNIKYIAFPAISCGNSRYCCHHNQKLKSYPKDEAAMIAISVKVLISTPIAQLI</sequence>
<dbReference type="InterPro" id="IPR043472">
    <property type="entry name" value="Macro_dom-like"/>
</dbReference>
<comment type="caution">
    <text evidence="2">The sequence shown here is derived from an EMBL/GenBank/DDBJ whole genome shotgun (WGS) entry which is preliminary data.</text>
</comment>
<evidence type="ECO:0000313" key="3">
    <source>
        <dbReference type="Proteomes" id="UP001642260"/>
    </source>
</evidence>
<name>A0ABC8J9N2_ERUVS</name>
<dbReference type="EMBL" id="CAKOAT010078377">
    <property type="protein sequence ID" value="CAH8313308.1"/>
    <property type="molecule type" value="Genomic_DNA"/>
</dbReference>
<dbReference type="Pfam" id="PF01661">
    <property type="entry name" value="Macro"/>
    <property type="match status" value="1"/>
</dbReference>
<dbReference type="SUPFAM" id="SSF52949">
    <property type="entry name" value="Macro domain-like"/>
    <property type="match status" value="1"/>
</dbReference>
<dbReference type="Proteomes" id="UP001642260">
    <property type="component" value="Unassembled WGS sequence"/>
</dbReference>